<accession>A0A197JFV4</accession>
<dbReference type="AlphaFoldDB" id="A0A197JFV4"/>
<keyword evidence="2" id="KW-1185">Reference proteome</keyword>
<dbReference type="Proteomes" id="UP000078512">
    <property type="component" value="Unassembled WGS sequence"/>
</dbReference>
<dbReference type="OrthoDB" id="2421814at2759"/>
<gene>
    <name evidence="1" type="ORF">K457DRAFT_36566</name>
</gene>
<organism evidence="1 2">
    <name type="scientific">Linnemannia elongata AG-77</name>
    <dbReference type="NCBI Taxonomy" id="1314771"/>
    <lineage>
        <taxon>Eukaryota</taxon>
        <taxon>Fungi</taxon>
        <taxon>Fungi incertae sedis</taxon>
        <taxon>Mucoromycota</taxon>
        <taxon>Mortierellomycotina</taxon>
        <taxon>Mortierellomycetes</taxon>
        <taxon>Mortierellales</taxon>
        <taxon>Mortierellaceae</taxon>
        <taxon>Linnemannia</taxon>
    </lineage>
</organism>
<sequence length="75" mass="8161">MRQTLGDWRARWDVASMGSQIGRQQLVGSILVLWSLGRNELSLADANLSGAVGLLPVDIKLVKQRGAITESEIQS</sequence>
<dbReference type="EMBL" id="KV442120">
    <property type="protein sequence ID" value="OAQ23381.1"/>
    <property type="molecule type" value="Genomic_DNA"/>
</dbReference>
<proteinExistence type="predicted"/>
<name>A0A197JFV4_9FUNG</name>
<evidence type="ECO:0000313" key="1">
    <source>
        <dbReference type="EMBL" id="OAQ23381.1"/>
    </source>
</evidence>
<protein>
    <submittedName>
        <fullName evidence="1">Uncharacterized protein</fullName>
    </submittedName>
</protein>
<reference evidence="1 2" key="1">
    <citation type="submission" date="2016-05" db="EMBL/GenBank/DDBJ databases">
        <title>Genome sequencing reveals origins of a unique bacterial endosymbiosis in the earliest lineages of terrestrial Fungi.</title>
        <authorList>
            <consortium name="DOE Joint Genome Institute"/>
            <person name="Uehling J."/>
            <person name="Gryganskyi A."/>
            <person name="Hameed K."/>
            <person name="Tschaplinski T."/>
            <person name="Misztal P."/>
            <person name="Wu S."/>
            <person name="Desiro A."/>
            <person name="Vande Pol N."/>
            <person name="Du Z.-Y."/>
            <person name="Zienkiewicz A."/>
            <person name="Zienkiewicz K."/>
            <person name="Morin E."/>
            <person name="Tisserant E."/>
            <person name="Splivallo R."/>
            <person name="Hainaut M."/>
            <person name="Henrissat B."/>
            <person name="Ohm R."/>
            <person name="Kuo A."/>
            <person name="Yan J."/>
            <person name="Lipzen A."/>
            <person name="Nolan M."/>
            <person name="Labutti K."/>
            <person name="Barry K."/>
            <person name="Goldstein A."/>
            <person name="Labbe J."/>
            <person name="Schadt C."/>
            <person name="Tuskan G."/>
            <person name="Grigoriev I."/>
            <person name="Martin F."/>
            <person name="Vilgalys R."/>
            <person name="Bonito G."/>
        </authorList>
    </citation>
    <scope>NUCLEOTIDE SEQUENCE [LARGE SCALE GENOMIC DNA]</scope>
    <source>
        <strain evidence="1 2">AG-77</strain>
    </source>
</reference>
<evidence type="ECO:0000313" key="2">
    <source>
        <dbReference type="Proteomes" id="UP000078512"/>
    </source>
</evidence>